<accession>A0A212TF12</accession>
<dbReference type="Pfam" id="PF05746">
    <property type="entry name" value="DALR_1"/>
    <property type="match status" value="1"/>
</dbReference>
<keyword evidence="6 11" id="KW-0547">Nucleotide-binding</keyword>
<comment type="catalytic activity">
    <reaction evidence="10 11">
        <text>tRNA(Gly) + glycine + ATP = glycyl-tRNA(Gly) + AMP + diphosphate</text>
        <dbReference type="Rhea" id="RHEA:16013"/>
        <dbReference type="Rhea" id="RHEA-COMP:9664"/>
        <dbReference type="Rhea" id="RHEA-COMP:9683"/>
        <dbReference type="ChEBI" id="CHEBI:30616"/>
        <dbReference type="ChEBI" id="CHEBI:33019"/>
        <dbReference type="ChEBI" id="CHEBI:57305"/>
        <dbReference type="ChEBI" id="CHEBI:78442"/>
        <dbReference type="ChEBI" id="CHEBI:78522"/>
        <dbReference type="ChEBI" id="CHEBI:456215"/>
        <dbReference type="EC" id="6.1.1.14"/>
    </reaction>
</comment>
<name>A0A212TF12_9BURK</name>
<dbReference type="GO" id="GO:0005524">
    <property type="term" value="F:ATP binding"/>
    <property type="evidence" value="ECO:0007669"/>
    <property type="project" value="UniProtKB-UniRule"/>
</dbReference>
<dbReference type="InterPro" id="IPR015944">
    <property type="entry name" value="Gly-tRNA-synth_bsu"/>
</dbReference>
<dbReference type="PANTHER" id="PTHR30075">
    <property type="entry name" value="GLYCYL-TRNA SYNTHETASE"/>
    <property type="match status" value="1"/>
</dbReference>
<evidence type="ECO:0000256" key="4">
    <source>
        <dbReference type="ARBA" id="ARBA00022490"/>
    </source>
</evidence>
<evidence type="ECO:0000256" key="3">
    <source>
        <dbReference type="ARBA" id="ARBA00011209"/>
    </source>
</evidence>
<protein>
    <recommendedName>
        <fullName evidence="11">Glycine--tRNA ligase beta subunit</fullName>
        <ecNumber evidence="11">6.1.1.14</ecNumber>
    </recommendedName>
    <alternativeName>
        <fullName evidence="11">Glycyl-tRNA synthetase beta subunit</fullName>
        <shortName evidence="11">GlyRS</shortName>
    </alternativeName>
</protein>
<dbReference type="SUPFAM" id="SSF109604">
    <property type="entry name" value="HD-domain/PDEase-like"/>
    <property type="match status" value="1"/>
</dbReference>
<dbReference type="InterPro" id="IPR008909">
    <property type="entry name" value="DALR_anticod-bd"/>
</dbReference>
<evidence type="ECO:0000313" key="14">
    <source>
        <dbReference type="Proteomes" id="UP000197215"/>
    </source>
</evidence>
<sequence>MSTAPLILELFTEELPPKALKKLGQSFSETIEQSLKSQGLLTEASVTTSFATPRRLAVHLSAVLNKAPDRAVKEKLLPVSIALDADGKPTAPLLKKLASLGYPDVSVSQLERQGSDKSEAFYLTIDVAGQTLAAGLQTAVEQAISKLPIPKVMRYQIAPGTAQVKDVEFVRPAHGLLAVHGTTTISIEALGLQSSNTTIGHRFLSKGSITIAHADEYANSLEKEGKVIASYSARIAKIRDALNQASNGQSVLMPESLLEEVCSLVEWPVIYTCEFEKEFLEVPQECLILTMQTNQKYFAMTDKNGKLSNQFLIVSNIETKTPEAIISGNERVVRPRLADAKFFYEQDRKKSLLERTPLLSKVVYHNKLGTQLERTERVGKIAQSIATELKKNNPAISIELAERAAKIAKADLLTDMVGEFPELQGIMGRYYALNDNEHPDVAAACMEHYSPKFAGDALPNTNTGTILALADKLETLVGIWGIGLAPTGEKDPFALRRHALGICRILLEKKLPLNVCNLITTTLAAFAQDEVKKNVDVAVIHGFILDRLRAYLKDQSLDGKNYSTNEVESVVSQLPEVFNDVLDRLKAVRLFAALDESAALAAANKRIGNILKKVDFKIPETINHDLLSVEAEKSLAAALENIMPQINASFKAGNFTDALQAFATLRTDVDNFFNDVMVMDPNTALRDNRLALLTKMHTLMNQVADIGKLAA</sequence>
<keyword evidence="9 11" id="KW-0030">Aminoacyl-tRNA synthetase</keyword>
<organism evidence="13 14">
    <name type="scientific">Polynucleobacter victoriensis</name>
    <dbReference type="NCBI Taxonomy" id="2049319"/>
    <lineage>
        <taxon>Bacteria</taxon>
        <taxon>Pseudomonadati</taxon>
        <taxon>Pseudomonadota</taxon>
        <taxon>Betaproteobacteria</taxon>
        <taxon>Burkholderiales</taxon>
        <taxon>Burkholderiaceae</taxon>
        <taxon>Polynucleobacter</taxon>
    </lineage>
</organism>
<comment type="subunit">
    <text evidence="3 11">Tetramer of two alpha and two beta subunits.</text>
</comment>
<dbReference type="GO" id="GO:0006420">
    <property type="term" value="P:arginyl-tRNA aminoacylation"/>
    <property type="evidence" value="ECO:0007669"/>
    <property type="project" value="InterPro"/>
</dbReference>
<dbReference type="PROSITE" id="PS50861">
    <property type="entry name" value="AA_TRNA_LIGASE_II_GLYAB"/>
    <property type="match status" value="1"/>
</dbReference>
<dbReference type="InterPro" id="IPR006194">
    <property type="entry name" value="Gly-tRNA-synth_heterodimer"/>
</dbReference>
<evidence type="ECO:0000256" key="2">
    <source>
        <dbReference type="ARBA" id="ARBA00008226"/>
    </source>
</evidence>
<reference evidence="13 14" key="1">
    <citation type="submission" date="2017-06" db="EMBL/GenBank/DDBJ databases">
        <authorList>
            <person name="Kim H.J."/>
            <person name="Triplett B.A."/>
        </authorList>
    </citation>
    <scope>NUCLEOTIDE SEQUENCE [LARGE SCALE GENOMIC DNA]</scope>
    <source>
        <strain evidence="13 14">MWH-VicM1</strain>
    </source>
</reference>
<evidence type="ECO:0000256" key="6">
    <source>
        <dbReference type="ARBA" id="ARBA00022741"/>
    </source>
</evidence>
<dbReference type="NCBIfam" id="TIGR00211">
    <property type="entry name" value="glyS"/>
    <property type="match status" value="1"/>
</dbReference>
<dbReference type="EMBL" id="FYEX01000001">
    <property type="protein sequence ID" value="SNC64612.1"/>
    <property type="molecule type" value="Genomic_DNA"/>
</dbReference>
<keyword evidence="14" id="KW-1185">Reference proteome</keyword>
<proteinExistence type="inferred from homology"/>
<comment type="subcellular location">
    <subcellularLocation>
        <location evidence="1 11">Cytoplasm</location>
    </subcellularLocation>
</comment>
<evidence type="ECO:0000256" key="10">
    <source>
        <dbReference type="ARBA" id="ARBA00047937"/>
    </source>
</evidence>
<dbReference type="PANTHER" id="PTHR30075:SF2">
    <property type="entry name" value="GLYCINE--TRNA LIGASE, CHLOROPLASTIC_MITOCHONDRIAL 2"/>
    <property type="match status" value="1"/>
</dbReference>
<evidence type="ECO:0000256" key="1">
    <source>
        <dbReference type="ARBA" id="ARBA00004496"/>
    </source>
</evidence>
<keyword evidence="7 11" id="KW-0067">ATP-binding</keyword>
<dbReference type="EC" id="6.1.1.14" evidence="11"/>
<evidence type="ECO:0000256" key="11">
    <source>
        <dbReference type="HAMAP-Rule" id="MF_00255"/>
    </source>
</evidence>
<dbReference type="HAMAP" id="MF_00255">
    <property type="entry name" value="Gly_tRNA_synth_beta"/>
    <property type="match status" value="1"/>
</dbReference>
<evidence type="ECO:0000313" key="13">
    <source>
        <dbReference type="EMBL" id="SNC64612.1"/>
    </source>
</evidence>
<dbReference type="PRINTS" id="PR01045">
    <property type="entry name" value="TRNASYNTHGB"/>
</dbReference>
<keyword evidence="5 11" id="KW-0436">Ligase</keyword>
<dbReference type="GO" id="GO:0004820">
    <property type="term" value="F:glycine-tRNA ligase activity"/>
    <property type="evidence" value="ECO:0007669"/>
    <property type="project" value="UniProtKB-UniRule"/>
</dbReference>
<dbReference type="GO" id="GO:0006426">
    <property type="term" value="P:glycyl-tRNA aminoacylation"/>
    <property type="evidence" value="ECO:0007669"/>
    <property type="project" value="UniProtKB-UniRule"/>
</dbReference>
<evidence type="ECO:0000256" key="5">
    <source>
        <dbReference type="ARBA" id="ARBA00022598"/>
    </source>
</evidence>
<dbReference type="Pfam" id="PF02092">
    <property type="entry name" value="tRNA_synt_2f"/>
    <property type="match status" value="1"/>
</dbReference>
<dbReference type="GO" id="GO:0005829">
    <property type="term" value="C:cytosol"/>
    <property type="evidence" value="ECO:0007669"/>
    <property type="project" value="TreeGrafter"/>
</dbReference>
<evidence type="ECO:0000256" key="8">
    <source>
        <dbReference type="ARBA" id="ARBA00022917"/>
    </source>
</evidence>
<dbReference type="Proteomes" id="UP000197215">
    <property type="component" value="Unassembled WGS sequence"/>
</dbReference>
<comment type="similarity">
    <text evidence="2 11">Belongs to the class-II aminoacyl-tRNA synthetase family.</text>
</comment>
<dbReference type="RefSeq" id="WP_088812999.1">
    <property type="nucleotide sequence ID" value="NZ_FYEX01000001.1"/>
</dbReference>
<dbReference type="AlphaFoldDB" id="A0A212TF12"/>
<evidence type="ECO:0000256" key="7">
    <source>
        <dbReference type="ARBA" id="ARBA00022840"/>
    </source>
</evidence>
<keyword evidence="4 11" id="KW-0963">Cytoplasm</keyword>
<dbReference type="OrthoDB" id="9775440at2"/>
<evidence type="ECO:0000259" key="12">
    <source>
        <dbReference type="Pfam" id="PF05746"/>
    </source>
</evidence>
<keyword evidence="8 11" id="KW-0648">Protein biosynthesis</keyword>
<dbReference type="GO" id="GO:0004814">
    <property type="term" value="F:arginine-tRNA ligase activity"/>
    <property type="evidence" value="ECO:0007669"/>
    <property type="project" value="InterPro"/>
</dbReference>
<gene>
    <name evidence="11" type="primary">glyS</name>
    <name evidence="13" type="ORF">SAMN06295916_1127</name>
</gene>
<evidence type="ECO:0000256" key="9">
    <source>
        <dbReference type="ARBA" id="ARBA00023146"/>
    </source>
</evidence>
<feature type="domain" description="DALR anticodon binding" evidence="12">
    <location>
        <begin position="602"/>
        <end position="702"/>
    </location>
</feature>